<sequence>MIAITGANGNLGKATIGFLLKKIKPEQIVAIVRDPKKMEDLKNSGIQIRIADYDDLESLNEALKGVDKLLQISAISIGDQGVKEEANVVTAAKQQGVQHIVYTGAVKPKLDAYFMATQQCLATEKAILDSGIPHTFFGNSLYMETIPIFIGEALEHGNIYYPAGNGAVSFVSRVDIAEALSNVLAGNGHENRRYEITGSKAYTFKDVAAILTAERGIEVSYVNIPNVVLAEELDKFQMPDEQIVWQLSLADSIKADEFSYVDDTLEELLKRKPFELKEYLRNL</sequence>
<dbReference type="Gene3D" id="3.90.25.10">
    <property type="entry name" value="UDP-galactose 4-epimerase, domain 1"/>
    <property type="match status" value="1"/>
</dbReference>
<dbReference type="PANTHER" id="PTHR47129">
    <property type="entry name" value="QUINONE OXIDOREDUCTASE 2"/>
    <property type="match status" value="1"/>
</dbReference>
<dbReference type="SUPFAM" id="SSF51735">
    <property type="entry name" value="NAD(P)-binding Rossmann-fold domains"/>
    <property type="match status" value="1"/>
</dbReference>
<evidence type="ECO:0000313" key="2">
    <source>
        <dbReference type="EMBL" id="MEJ2901344.1"/>
    </source>
</evidence>
<evidence type="ECO:0000259" key="1">
    <source>
        <dbReference type="Pfam" id="PF05368"/>
    </source>
</evidence>
<comment type="caution">
    <text evidence="2">The sequence shown here is derived from an EMBL/GenBank/DDBJ whole genome shotgun (WGS) entry which is preliminary data.</text>
</comment>
<dbReference type="EC" id="1.6.5.2" evidence="2"/>
<dbReference type="PANTHER" id="PTHR47129:SF1">
    <property type="entry name" value="NMRA-LIKE DOMAIN-CONTAINING PROTEIN"/>
    <property type="match status" value="1"/>
</dbReference>
<feature type="domain" description="NmrA-like" evidence="1">
    <location>
        <begin position="2"/>
        <end position="280"/>
    </location>
</feature>
<protein>
    <submittedName>
        <fullName evidence="2">SDR family oxidoreductase</fullName>
        <ecNumber evidence="2">1.6.5.2</ecNumber>
    </submittedName>
</protein>
<dbReference type="EMBL" id="JBBEUB010000001">
    <property type="protein sequence ID" value="MEJ2901344.1"/>
    <property type="molecule type" value="Genomic_DNA"/>
</dbReference>
<dbReference type="CDD" id="cd05269">
    <property type="entry name" value="TMR_SDR_a"/>
    <property type="match status" value="1"/>
</dbReference>
<gene>
    <name evidence="2" type="ORF">WAE58_02835</name>
</gene>
<evidence type="ECO:0000313" key="3">
    <source>
        <dbReference type="Proteomes" id="UP001378956"/>
    </source>
</evidence>
<dbReference type="InterPro" id="IPR008030">
    <property type="entry name" value="NmrA-like"/>
</dbReference>
<dbReference type="GO" id="GO:0003955">
    <property type="term" value="F:NAD(P)H dehydrogenase (quinone) activity"/>
    <property type="evidence" value="ECO:0007669"/>
    <property type="project" value="UniProtKB-EC"/>
</dbReference>
<reference evidence="2 3" key="1">
    <citation type="submission" date="2024-03" db="EMBL/GenBank/DDBJ databases">
        <title>Sequence of Lycoming College Course Isolates.</title>
        <authorList>
            <person name="Plotts O."/>
            <person name="Newman J."/>
        </authorList>
    </citation>
    <scope>NUCLEOTIDE SEQUENCE [LARGE SCALE GENOMIC DNA]</scope>
    <source>
        <strain evidence="2 3">CJB-3</strain>
    </source>
</reference>
<dbReference type="Proteomes" id="UP001378956">
    <property type="component" value="Unassembled WGS sequence"/>
</dbReference>
<keyword evidence="2" id="KW-0560">Oxidoreductase</keyword>
<dbReference type="RefSeq" id="WP_172663805.1">
    <property type="nucleotide sequence ID" value="NZ_JABMKW010000020.1"/>
</dbReference>
<name>A0ABU8NHI6_9SPHI</name>
<dbReference type="Gene3D" id="3.40.50.720">
    <property type="entry name" value="NAD(P)-binding Rossmann-like Domain"/>
    <property type="match status" value="1"/>
</dbReference>
<proteinExistence type="predicted"/>
<dbReference type="Pfam" id="PF05368">
    <property type="entry name" value="NmrA"/>
    <property type="match status" value="1"/>
</dbReference>
<dbReference type="InterPro" id="IPR036291">
    <property type="entry name" value="NAD(P)-bd_dom_sf"/>
</dbReference>
<accession>A0ABU8NHI6</accession>
<dbReference type="InterPro" id="IPR052718">
    <property type="entry name" value="NmrA-type_oxidoreductase"/>
</dbReference>
<organism evidence="2 3">
    <name type="scientific">Pedobacter panaciterrae</name>
    <dbReference type="NCBI Taxonomy" id="363849"/>
    <lineage>
        <taxon>Bacteria</taxon>
        <taxon>Pseudomonadati</taxon>
        <taxon>Bacteroidota</taxon>
        <taxon>Sphingobacteriia</taxon>
        <taxon>Sphingobacteriales</taxon>
        <taxon>Sphingobacteriaceae</taxon>
        <taxon>Pedobacter</taxon>
    </lineage>
</organism>
<keyword evidence="3" id="KW-1185">Reference proteome</keyword>